<dbReference type="AlphaFoldDB" id="J4H2H1"/>
<dbReference type="PROSITE" id="PS50011">
    <property type="entry name" value="PROTEIN_KINASE_DOM"/>
    <property type="match status" value="1"/>
</dbReference>
<sequence>MTGQDPRLPSYVYITPEQAKRFAEHTARGIFALGHGEQFWRERQLYLKDRGYMLRPRYMPDWSPSWIGTLMDPIFCEDSIMLIHCNVIDATRSKDGSIISIKTATKNSEEIAIASFLSSEELKRDPANHCVSLLEVFDDPLDPTLSFLVMPYLRPFDDPDFGAIGEAVDFVGQTLEGLLFLHRHRVAHRDCAAANIMMDGRPLYPHGHHPVRRSHAMDTVHELSPLARIDHPVRYYFIDFGISTRFEEGESPYVLGRKGRDKELPELSSDVPYDAFKVDLFILGNLYKKEFVDVRSTCISKRDIY</sequence>
<evidence type="ECO:0000259" key="1">
    <source>
        <dbReference type="PROSITE" id="PS50011"/>
    </source>
</evidence>
<dbReference type="OrthoDB" id="5987198at2759"/>
<keyword evidence="3" id="KW-1185">Reference proteome</keyword>
<dbReference type="GeneID" id="24096425"/>
<evidence type="ECO:0000313" key="3">
    <source>
        <dbReference type="Proteomes" id="UP000006352"/>
    </source>
</evidence>
<dbReference type="Gene3D" id="1.10.510.10">
    <property type="entry name" value="Transferase(Phosphotransferase) domain 1"/>
    <property type="match status" value="1"/>
</dbReference>
<evidence type="ECO:0000313" key="2">
    <source>
        <dbReference type="EMBL" id="CCM01514.1"/>
    </source>
</evidence>
<dbReference type="GO" id="GO:0004672">
    <property type="term" value="F:protein kinase activity"/>
    <property type="evidence" value="ECO:0007669"/>
    <property type="project" value="InterPro"/>
</dbReference>
<feature type="domain" description="Protein kinase" evidence="1">
    <location>
        <begin position="39"/>
        <end position="305"/>
    </location>
</feature>
<organism evidence="2 3">
    <name type="scientific">Fibroporia radiculosa</name>
    <dbReference type="NCBI Taxonomy" id="599839"/>
    <lineage>
        <taxon>Eukaryota</taxon>
        <taxon>Fungi</taxon>
        <taxon>Dikarya</taxon>
        <taxon>Basidiomycota</taxon>
        <taxon>Agaricomycotina</taxon>
        <taxon>Agaricomycetes</taxon>
        <taxon>Polyporales</taxon>
        <taxon>Fibroporiaceae</taxon>
        <taxon>Fibroporia</taxon>
    </lineage>
</organism>
<protein>
    <recommendedName>
        <fullName evidence="1">Protein kinase domain-containing protein</fullName>
    </recommendedName>
</protein>
<dbReference type="SUPFAM" id="SSF56112">
    <property type="entry name" value="Protein kinase-like (PK-like)"/>
    <property type="match status" value="1"/>
</dbReference>
<dbReference type="InterPro" id="IPR000719">
    <property type="entry name" value="Prot_kinase_dom"/>
</dbReference>
<gene>
    <name evidence="2" type="ORF">FIBRA_03570</name>
</gene>
<dbReference type="RefSeq" id="XP_012180797.1">
    <property type="nucleotide sequence ID" value="XM_012325407.1"/>
</dbReference>
<dbReference type="GO" id="GO:0005524">
    <property type="term" value="F:ATP binding"/>
    <property type="evidence" value="ECO:0007669"/>
    <property type="project" value="InterPro"/>
</dbReference>
<dbReference type="EMBL" id="HE797037">
    <property type="protein sequence ID" value="CCM01514.1"/>
    <property type="molecule type" value="Genomic_DNA"/>
</dbReference>
<reference evidence="2 3" key="1">
    <citation type="journal article" date="2012" name="Appl. Environ. Microbiol.">
        <title>Short-read sequencing for genomic analysis of the brown rot fungus Fibroporia radiculosa.</title>
        <authorList>
            <person name="Tang J.D."/>
            <person name="Perkins A.D."/>
            <person name="Sonstegard T.S."/>
            <person name="Schroeder S.G."/>
            <person name="Burgess S.C."/>
            <person name="Diehl S.V."/>
        </authorList>
    </citation>
    <scope>NUCLEOTIDE SEQUENCE [LARGE SCALE GENOMIC DNA]</scope>
    <source>
        <strain evidence="2 3">TFFH 294</strain>
    </source>
</reference>
<proteinExistence type="predicted"/>
<accession>J4H2H1</accession>
<dbReference type="Proteomes" id="UP000006352">
    <property type="component" value="Unassembled WGS sequence"/>
</dbReference>
<name>J4H2H1_9APHY</name>
<dbReference type="InParanoid" id="J4H2H1"/>
<dbReference type="HOGENOM" id="CLU_044121_2_1_1"/>
<dbReference type="InterPro" id="IPR011009">
    <property type="entry name" value="Kinase-like_dom_sf"/>
</dbReference>